<dbReference type="PANTHER" id="PTHR46224">
    <property type="entry name" value="ANKYRIN REPEAT FAMILY PROTEIN"/>
    <property type="match status" value="1"/>
</dbReference>
<reference evidence="1" key="1">
    <citation type="submission" date="2021-02" db="EMBL/GenBank/DDBJ databases">
        <authorList>
            <person name="Syme A R."/>
            <person name="Syme A R."/>
            <person name="Moolhuijzen P."/>
        </authorList>
    </citation>
    <scope>NUCLEOTIDE SEQUENCE</scope>
    <source>
        <strain evidence="1">W1-1</strain>
    </source>
</reference>
<proteinExistence type="predicted"/>
<dbReference type="PRINTS" id="PR01415">
    <property type="entry name" value="ANKYRIN"/>
</dbReference>
<dbReference type="Gene3D" id="1.25.40.20">
    <property type="entry name" value="Ankyrin repeat-containing domain"/>
    <property type="match status" value="2"/>
</dbReference>
<dbReference type="Pfam" id="PF12796">
    <property type="entry name" value="Ank_2"/>
    <property type="match status" value="2"/>
</dbReference>
<dbReference type="InterPro" id="IPR051616">
    <property type="entry name" value="Cul2-RING_E3_ligase_SR"/>
</dbReference>
<protein>
    <submittedName>
        <fullName evidence="1">Ank-2 multi-domain protein</fullName>
    </submittedName>
</protein>
<dbReference type="SMART" id="SM00248">
    <property type="entry name" value="ANK"/>
    <property type="match status" value="8"/>
</dbReference>
<dbReference type="PANTHER" id="PTHR46224:SF6">
    <property type="entry name" value="ANKYRIN REPEAT FAMILY PROTEIN"/>
    <property type="match status" value="1"/>
</dbReference>
<dbReference type="EMBL" id="HG992982">
    <property type="protein sequence ID" value="CAE7188340.1"/>
    <property type="molecule type" value="Genomic_DNA"/>
</dbReference>
<gene>
    <name evidence="1" type="ORF">PTTW11_07307</name>
</gene>
<dbReference type="SUPFAM" id="SSF48403">
    <property type="entry name" value="Ankyrin repeat"/>
    <property type="match status" value="1"/>
</dbReference>
<dbReference type="InterPro" id="IPR036770">
    <property type="entry name" value="Ankyrin_rpt-contain_sf"/>
</dbReference>
<dbReference type="PROSITE" id="PS50297">
    <property type="entry name" value="ANK_REP_REGION"/>
    <property type="match status" value="2"/>
</dbReference>
<dbReference type="AlphaFoldDB" id="A0A6S6W6X0"/>
<organism evidence="1 2">
    <name type="scientific">Pyrenophora teres f. teres</name>
    <dbReference type="NCBI Taxonomy" id="97479"/>
    <lineage>
        <taxon>Eukaryota</taxon>
        <taxon>Fungi</taxon>
        <taxon>Dikarya</taxon>
        <taxon>Ascomycota</taxon>
        <taxon>Pezizomycotina</taxon>
        <taxon>Dothideomycetes</taxon>
        <taxon>Pleosporomycetidae</taxon>
        <taxon>Pleosporales</taxon>
        <taxon>Pleosporineae</taxon>
        <taxon>Pleosporaceae</taxon>
        <taxon>Pyrenophora</taxon>
    </lineage>
</organism>
<dbReference type="PROSITE" id="PS50088">
    <property type="entry name" value="ANK_REPEAT"/>
    <property type="match status" value="2"/>
</dbReference>
<dbReference type="InterPro" id="IPR002110">
    <property type="entry name" value="Ankyrin_rpt"/>
</dbReference>
<evidence type="ECO:0000313" key="1">
    <source>
        <dbReference type="EMBL" id="CAE7188340.1"/>
    </source>
</evidence>
<name>A0A6S6W6X0_9PLEO</name>
<accession>A0A6S6W6X0</accession>
<evidence type="ECO:0000313" key="2">
    <source>
        <dbReference type="Proteomes" id="UP000472372"/>
    </source>
</evidence>
<dbReference type="Proteomes" id="UP000472372">
    <property type="component" value="Chromosome 6"/>
</dbReference>
<sequence length="431" mass="46402">MAVYFAVRWGNLGVLKKLIAVGFPVKGIQVNRDSSLFLVSYTADTRLSPLGEAIKQDNIPILRLLLENGAAIDSPIPTGTESPLIIAISSGNEQMVGELLARGVDPNDPGALKAAVVQSMEMVKIILTAFLRRYPTGDKGFFDSTLRKAIREKKEKIIWMLVKHADLKNAGWMKEIRAGEQQYRQYVIPWGTEYLPTLLGEGIATRSVNIVRMLLDSGGDPNSTVEIISKPPPGGRLIAISKAISTGDLDMLKLLHRTGADLHFNATLRIARTSLQLATELGHSDIVQYLLDHSVDVNASPCNFAGGTALQFAAKAGSVGTAELLLQHGADINAPGSRYGGKTAFEFAAEFGRMDMLLLLFHRCVDLVSDGGAQIRRACRFAEENGQVVSKSLVMQLAEAKGMNVFPRGGYSNVGVVGLPVRGGSNLSFGG</sequence>